<dbReference type="eggNOG" id="COG3711">
    <property type="taxonomic scope" value="Bacteria"/>
</dbReference>
<organism evidence="9 10">
    <name type="scientific">Agrilactobacillus composti DSM 18527 = JCM 14202</name>
    <dbReference type="NCBI Taxonomy" id="1423734"/>
    <lineage>
        <taxon>Bacteria</taxon>
        <taxon>Bacillati</taxon>
        <taxon>Bacillota</taxon>
        <taxon>Bacilli</taxon>
        <taxon>Lactobacillales</taxon>
        <taxon>Lactobacillaceae</taxon>
        <taxon>Agrilactobacillus</taxon>
    </lineage>
</organism>
<dbReference type="GO" id="GO:0009401">
    <property type="term" value="P:phosphoenolpyruvate-dependent sugar phosphotransferase system"/>
    <property type="evidence" value="ECO:0007669"/>
    <property type="project" value="InterPro"/>
</dbReference>
<dbReference type="InterPro" id="IPR036634">
    <property type="entry name" value="PRD_sf"/>
</dbReference>
<evidence type="ECO:0000313" key="10">
    <source>
        <dbReference type="Proteomes" id="UP000051236"/>
    </source>
</evidence>
<dbReference type="PANTHER" id="PTHR30185:SF18">
    <property type="entry name" value="TRANSCRIPTIONAL REGULATOR MTLR"/>
    <property type="match status" value="1"/>
</dbReference>
<dbReference type="Pfam" id="PF00874">
    <property type="entry name" value="PRD"/>
    <property type="match status" value="1"/>
</dbReference>
<dbReference type="InterPro" id="IPR036095">
    <property type="entry name" value="PTS_EIIB-like_sf"/>
</dbReference>
<keyword evidence="4" id="KW-0010">Activator</keyword>
<keyword evidence="10" id="KW-1185">Reference proteome</keyword>
<dbReference type="EMBL" id="AZGA01000002">
    <property type="protein sequence ID" value="KRM36721.1"/>
    <property type="molecule type" value="Genomic_DNA"/>
</dbReference>
<dbReference type="STRING" id="1423734.FC83_GL002596"/>
<dbReference type="InterPro" id="IPR013196">
    <property type="entry name" value="HTH_11"/>
</dbReference>
<feature type="domain" description="PRD" evidence="8">
    <location>
        <begin position="307"/>
        <end position="413"/>
    </location>
</feature>
<sequence length="688" mass="77453">MDLSNREAEITLLLLRNPQGLSIADLMKGVSVSRRTIYRELSSLETSLAHLAIQLAKEDGAYHLVADDASIAKLKKQLINTTKSSFSSVMTRQSALVCRLLMSDQILTTKALATEFEVSGATITQDLNAIEPIFKDYNLVLERIPAKGIRVYGQENNIRRVISGVLSSEINEYEFFEVLNAAGQIQLPDSDSRYFIQLLPAKLLHVANQAMRSKIDSDFSSFSDSQIKQLTIILTVSAQRISKKKFIKSLDHVDKNVLFKYQRLAISLYQHFDHDIADHISMVEIEFLAQQIHGMSFKLQNNLLLDNYDLRLSYQVRSLIQDVSKNFKYDFRNDNTLFEDLFAHISATLRRQTSQLPEVNNPVLENVVGNYPKLYKHVRRALHQVFDQQHVSDSEAAYILLHFASAFEQQRQGKPIRALVICANGVGTAKVLEHRLKKMVPEISDYRVSRVAELNKIKVADYDLILSTIFLPGFNYPYKVISPLLLSDEVKDIKNDLVAHFGVRLPAKATPTVLQTDTLQQFDSLVAAVAAAKAILDMVVVQAVDNRQLDLEQTLLLLCKRLRPKLLTNAQVVSDALYQRMAAAPVGIPGTGMALVHTTHQEVKAPFFAIYNLSHPLVTQGMDYQDVTFSRALFMIAPKELPTFQADLLGDISGSIVYNDLNLSIYQQGDTTTVKQLISRLFLNRIKG</sequence>
<evidence type="ECO:0000259" key="8">
    <source>
        <dbReference type="PROSITE" id="PS51372"/>
    </source>
</evidence>
<dbReference type="GO" id="GO:0006355">
    <property type="term" value="P:regulation of DNA-templated transcription"/>
    <property type="evidence" value="ECO:0007669"/>
    <property type="project" value="InterPro"/>
</dbReference>
<keyword evidence="1" id="KW-0808">Transferase</keyword>
<dbReference type="Pfam" id="PF05043">
    <property type="entry name" value="Mga"/>
    <property type="match status" value="1"/>
</dbReference>
<dbReference type="CDD" id="cd05568">
    <property type="entry name" value="PTS_IIB_bgl_like"/>
    <property type="match status" value="1"/>
</dbReference>
<evidence type="ECO:0000256" key="1">
    <source>
        <dbReference type="ARBA" id="ARBA00022679"/>
    </source>
</evidence>
<proteinExistence type="predicted"/>
<gene>
    <name evidence="9" type="ORF">FC83_GL002596</name>
</gene>
<protein>
    <submittedName>
        <fullName evidence="9">Transcription regulator, mannitol operon</fullName>
    </submittedName>
</protein>
<dbReference type="AlphaFoldDB" id="X0PRR5"/>
<keyword evidence="3" id="KW-0805">Transcription regulation</keyword>
<dbReference type="InterPro" id="IPR002178">
    <property type="entry name" value="PTS_EIIA_type-2_dom"/>
</dbReference>
<feature type="domain" description="PTS EIIB type-2" evidence="7">
    <location>
        <begin position="416"/>
        <end position="505"/>
    </location>
</feature>
<name>X0PRR5_9LACO</name>
<evidence type="ECO:0000313" key="9">
    <source>
        <dbReference type="EMBL" id="KRM36721.1"/>
    </source>
</evidence>
<dbReference type="PROSITE" id="PS51372">
    <property type="entry name" value="PRD_2"/>
    <property type="match status" value="1"/>
</dbReference>
<dbReference type="InterPro" id="IPR007737">
    <property type="entry name" value="Mga_HTH"/>
</dbReference>
<evidence type="ECO:0000259" key="7">
    <source>
        <dbReference type="PROSITE" id="PS51099"/>
    </source>
</evidence>
<dbReference type="PROSITE" id="PS51099">
    <property type="entry name" value="PTS_EIIB_TYPE_2"/>
    <property type="match status" value="1"/>
</dbReference>
<comment type="caution">
    <text evidence="9">The sequence shown here is derived from an EMBL/GenBank/DDBJ whole genome shotgun (WGS) entry which is preliminary data.</text>
</comment>
<dbReference type="InterPro" id="IPR050661">
    <property type="entry name" value="BglG_antiterminators"/>
</dbReference>
<dbReference type="Gene3D" id="3.40.930.10">
    <property type="entry name" value="Mannitol-specific EII, Chain A"/>
    <property type="match status" value="1"/>
</dbReference>
<keyword evidence="2" id="KW-0677">Repeat</keyword>
<evidence type="ECO:0000256" key="2">
    <source>
        <dbReference type="ARBA" id="ARBA00022737"/>
    </source>
</evidence>
<reference evidence="9 10" key="1">
    <citation type="journal article" date="2015" name="Genome Announc.">
        <title>Expanding the biotechnology potential of lactobacilli through comparative genomics of 213 strains and associated genera.</title>
        <authorList>
            <person name="Sun Z."/>
            <person name="Harris H.M."/>
            <person name="McCann A."/>
            <person name="Guo C."/>
            <person name="Argimon S."/>
            <person name="Zhang W."/>
            <person name="Yang X."/>
            <person name="Jeffery I.B."/>
            <person name="Cooney J.C."/>
            <person name="Kagawa T.F."/>
            <person name="Liu W."/>
            <person name="Song Y."/>
            <person name="Salvetti E."/>
            <person name="Wrobel A."/>
            <person name="Rasinkangas P."/>
            <person name="Parkhill J."/>
            <person name="Rea M.C."/>
            <person name="O'Sullivan O."/>
            <person name="Ritari J."/>
            <person name="Douillard F.P."/>
            <person name="Paul Ross R."/>
            <person name="Yang R."/>
            <person name="Briner A.E."/>
            <person name="Felis G.E."/>
            <person name="de Vos W.M."/>
            <person name="Barrangou R."/>
            <person name="Klaenhammer T.R."/>
            <person name="Caufield P.W."/>
            <person name="Cui Y."/>
            <person name="Zhang H."/>
            <person name="O'Toole P.W."/>
        </authorList>
    </citation>
    <scope>NUCLEOTIDE SEQUENCE [LARGE SCALE GENOMIC DNA]</scope>
    <source>
        <strain evidence="9 10">DSM 18527</strain>
    </source>
</reference>
<evidence type="ECO:0000256" key="4">
    <source>
        <dbReference type="ARBA" id="ARBA00023159"/>
    </source>
</evidence>
<dbReference type="SUPFAM" id="SSF63520">
    <property type="entry name" value="PTS-regulatory domain, PRD"/>
    <property type="match status" value="1"/>
</dbReference>
<dbReference type="Gene3D" id="3.40.50.2300">
    <property type="match status" value="1"/>
</dbReference>
<dbReference type="Gene3D" id="1.10.1790.10">
    <property type="entry name" value="PRD domain"/>
    <property type="match status" value="1"/>
</dbReference>
<feature type="domain" description="PTS EIIA type-2" evidence="6">
    <location>
        <begin position="534"/>
        <end position="681"/>
    </location>
</feature>
<dbReference type="InterPro" id="IPR036388">
    <property type="entry name" value="WH-like_DNA-bd_sf"/>
</dbReference>
<dbReference type="Proteomes" id="UP000051236">
    <property type="component" value="Unassembled WGS sequence"/>
</dbReference>
<dbReference type="SUPFAM" id="SSF55804">
    <property type="entry name" value="Phoshotransferase/anion transport protein"/>
    <property type="match status" value="1"/>
</dbReference>
<dbReference type="SUPFAM" id="SSF52794">
    <property type="entry name" value="PTS system IIB component-like"/>
    <property type="match status" value="1"/>
</dbReference>
<dbReference type="PATRIC" id="fig|1423734.3.peg.2632"/>
<dbReference type="RefSeq" id="WP_052004766.1">
    <property type="nucleotide sequence ID" value="NZ_AZGA01000002.1"/>
</dbReference>
<dbReference type="Gene3D" id="1.10.10.10">
    <property type="entry name" value="Winged helix-like DNA-binding domain superfamily/Winged helix DNA-binding domain"/>
    <property type="match status" value="2"/>
</dbReference>
<dbReference type="PANTHER" id="PTHR30185">
    <property type="entry name" value="CRYPTIC BETA-GLUCOSIDE BGL OPERON ANTITERMINATOR"/>
    <property type="match status" value="1"/>
</dbReference>
<dbReference type="Pfam" id="PF08279">
    <property type="entry name" value="HTH_11"/>
    <property type="match status" value="1"/>
</dbReference>
<dbReference type="PROSITE" id="PS51094">
    <property type="entry name" value="PTS_EIIA_TYPE_2"/>
    <property type="match status" value="1"/>
</dbReference>
<accession>X0PRR5</accession>
<dbReference type="OrthoDB" id="9776005at2"/>
<dbReference type="InterPro" id="IPR011608">
    <property type="entry name" value="PRD"/>
</dbReference>
<dbReference type="InterPro" id="IPR013011">
    <property type="entry name" value="PTS_EIIB_2"/>
</dbReference>
<evidence type="ECO:0000256" key="5">
    <source>
        <dbReference type="ARBA" id="ARBA00023163"/>
    </source>
</evidence>
<dbReference type="GO" id="GO:0008982">
    <property type="term" value="F:protein-N(PI)-phosphohistidine-sugar phosphotransferase activity"/>
    <property type="evidence" value="ECO:0007669"/>
    <property type="project" value="InterPro"/>
</dbReference>
<keyword evidence="5" id="KW-0804">Transcription</keyword>
<dbReference type="InterPro" id="IPR016152">
    <property type="entry name" value="PTrfase/Anion_transptr"/>
</dbReference>
<dbReference type="Pfam" id="PF00359">
    <property type="entry name" value="PTS_EIIA_2"/>
    <property type="match status" value="1"/>
</dbReference>
<evidence type="ECO:0000259" key="6">
    <source>
        <dbReference type="PROSITE" id="PS51094"/>
    </source>
</evidence>
<evidence type="ECO:0000256" key="3">
    <source>
        <dbReference type="ARBA" id="ARBA00023015"/>
    </source>
</evidence>